<dbReference type="EMBL" id="JAHFXF010001019">
    <property type="protein sequence ID" value="KAG9678865.1"/>
    <property type="molecule type" value="Genomic_DNA"/>
</dbReference>
<dbReference type="FunFam" id="1.10.132.60:FF:000004">
    <property type="entry name" value="DNA polymerase"/>
    <property type="match status" value="1"/>
</dbReference>
<evidence type="ECO:0000259" key="18">
    <source>
        <dbReference type="Pfam" id="PF12254"/>
    </source>
</evidence>
<dbReference type="InterPro" id="IPR043502">
    <property type="entry name" value="DNA/RNA_pol_sf"/>
</dbReference>
<dbReference type="InterPro" id="IPR038256">
    <property type="entry name" value="Pol_alpha_znc_sf"/>
</dbReference>
<dbReference type="InterPro" id="IPR006172">
    <property type="entry name" value="DNA-dir_DNA_pol_B"/>
</dbReference>
<dbReference type="InterPro" id="IPR015088">
    <property type="entry name" value="Znf_DNA-dir_DNA_pol_B_alpha"/>
</dbReference>
<feature type="domain" description="DNA polymerase alpha catalytic subunit N-terminal" evidence="18">
    <location>
        <begin position="9"/>
        <end position="74"/>
    </location>
</feature>
<sequence length="1638" mass="185291">MPPTKADQLAQLRAARKAGRTNFSTYEVQDEEQLYETVDEDSYKKLVRKRLDQDDFVVDDNGEGYADDGREDWQNERQQDYDDESDDDMPARGKAAKRKREEDAQKKEKINKGISKYFNANPSVAAPKPKQASTAEDAAFMADLLGEVNANIPSYKPRSTMNPVKTESRRKTRVLSPPVEQMNHIPRYEPRAQKADSPPPPVDDDTYFPMDEGLFPPPEDNDVPMSDPLPSSPVAKAAKRKESNVKVEEDEDEDMLEVAQVTNQSSRSTAAINMRGNRPVPKITKTDYPTPASSSPSRQVPEAIDTAALTNVTDKLNVLSSSGVETVTFGKLDPQHAQEEDGSVRFFWFDYTDINGGLCLFGKVKDKSTGRFVSAFVKVDNIMRKLFFLPREHRRKHGRETDEEVEMGDVYQEVDGLMSKFNVNMHKIKPCSRKYAFELPDIPKEADYLKLLYPYDKQPLPMDIQGETFSHVFGTNTALFEQFVLWKNIMGPCWLKIDANSINFNAVKNASWCKLEMLVDKPQGISTLGDTDNLDAPPLTLMSIALRTKLNEKDNKQEILLASARIYDSMSLSDTTAPEKLPCKTFTVMRPNGPDYPVGFKTDAEKYRGNIQLERSEGALLSKFLALLDRNDPDVLIGHRLDDVDYTLLLNRMRECRTPGWHRIGRLKRHEWPKNIGKGGGSFFVERQLAAGRLLCDLGNDMGKSLMTKCQSWSLDEMCDLVLGGDNKRRDIDNDVLLKMATNRAGLMQYIKLTEADTFFIAAIAMKVQMLPLTKVLTNLAGNSWARTLSGTRAERNEYILLHEFHKNKYICPDKIWGKGKAKSDEDNPEGDEGADAKKKDKFKGGLVFEPEKGLYDKFILVMDFNSLYPSIIQEYNICFTTVERSESNDDEEKVPEVPTDTNNKGILPRLIRTLVHRRREVKKLMKDKTATTDQLATWEIKQMALKLTANSMYGCLGYTKSRFYARPLAMLTTYKGREILQSTKDLAESAHGLRVIYGDTDSVMVNTNVDNIMDAMKIGNEFKKSVNERYELLEIDIDNVFRRLLLHAKKKYAAVNMIEKDGKWIDKLEVKGLDMRRREYCALSKDTSTELLNFLLSGEDPETVVTQIHDHLREVASQMRANTIPLRKYTIYTQLGKNPKEYPNGNSMPSVQVALKLMAKGKHVKAKDVMSYIICNDSSGSAEKAANNAFPVDEVLRAENELKPDIDYYLHKQILPPVERLCAPIEGTNVTLLAECLGLDTSKYRVSSASGGNSYNAETEIHPLESQVPDEIRYKDCTPLGLLCLSCRTPFQFRGLGVPPTPDAEKLTAIVDNDGIHCPSSSCGALMPQLALAAQLESQIRAHTAQYYAATLICDEATCGNRTRQMSVYGTRCLGPRGLAYGCTGKMQLEYSEKQLYNQLMFLSRCFDVEKSAQEASKKKSEEAERVGVLAEMNRHKFGILRAVVEGHANSFVDAKLVKVGRDPEVGENEWFLQGTDVALSVMGDEGQYLVLDTEKNTLRVCTWDPPKSPEDEDESGLCYDFHSNAPDDHYTRFPVHDPVEYLQLIIDKTRILECLPMRLHSMGSILTAGPIYSETKRILNEEYGWPDNFKSEEWKRDRKRITKEILEHQRKLDEVEIARRKSELEDSDILSLCALQ</sequence>
<evidence type="ECO:0000256" key="14">
    <source>
        <dbReference type="SAM" id="MobiDB-lite"/>
    </source>
</evidence>
<evidence type="ECO:0000313" key="19">
    <source>
        <dbReference type="EMBL" id="KAG9678865.1"/>
    </source>
</evidence>
<reference evidence="19" key="1">
    <citation type="journal article" date="2021" name="J Fungi (Basel)">
        <title>Virulence traits and population genomics of the black yeast Aureobasidium melanogenum.</title>
        <authorList>
            <person name="Cernosa A."/>
            <person name="Sun X."/>
            <person name="Gostincar C."/>
            <person name="Fang C."/>
            <person name="Gunde-Cimerman N."/>
            <person name="Song Z."/>
        </authorList>
    </citation>
    <scope>NUCLEOTIDE SEQUENCE</scope>
    <source>
        <strain evidence="19">EXF-9911</strain>
    </source>
</reference>
<dbReference type="GO" id="GO:0003682">
    <property type="term" value="F:chromatin binding"/>
    <property type="evidence" value="ECO:0007669"/>
    <property type="project" value="TreeGrafter"/>
</dbReference>
<feature type="coiled-coil region" evidence="13">
    <location>
        <begin position="1593"/>
        <end position="1627"/>
    </location>
</feature>
<feature type="compositionally biased region" description="Acidic residues" evidence="14">
    <location>
        <begin position="56"/>
        <end position="66"/>
    </location>
</feature>
<feature type="domain" description="DNA-directed DNA polymerase family B multifunctional" evidence="15">
    <location>
        <begin position="784"/>
        <end position="1226"/>
    </location>
</feature>
<dbReference type="NCBIfam" id="TIGR00592">
    <property type="entry name" value="pol2"/>
    <property type="match status" value="1"/>
</dbReference>
<dbReference type="GO" id="GO:0006273">
    <property type="term" value="P:lagging strand elongation"/>
    <property type="evidence" value="ECO:0007669"/>
    <property type="project" value="TreeGrafter"/>
</dbReference>
<keyword evidence="9 12" id="KW-0239">DNA-directed DNA polymerase</keyword>
<dbReference type="FunFam" id="3.30.420.10:FF:000036">
    <property type="entry name" value="DNA polymerase"/>
    <property type="match status" value="1"/>
</dbReference>
<dbReference type="GO" id="GO:0003688">
    <property type="term" value="F:DNA replication origin binding"/>
    <property type="evidence" value="ECO:0007669"/>
    <property type="project" value="TreeGrafter"/>
</dbReference>
<evidence type="ECO:0000259" key="15">
    <source>
        <dbReference type="Pfam" id="PF00136"/>
    </source>
</evidence>
<evidence type="ECO:0000259" key="17">
    <source>
        <dbReference type="Pfam" id="PF08996"/>
    </source>
</evidence>
<dbReference type="InterPro" id="IPR045846">
    <property type="entry name" value="POLBc_alpha"/>
</dbReference>
<dbReference type="FunFam" id="1.10.287.690:FF:000003">
    <property type="entry name" value="DNA polymerase"/>
    <property type="match status" value="1"/>
</dbReference>
<dbReference type="GO" id="GO:0008270">
    <property type="term" value="F:zinc ion binding"/>
    <property type="evidence" value="ECO:0007669"/>
    <property type="project" value="UniProtKB-KW"/>
</dbReference>
<evidence type="ECO:0000256" key="8">
    <source>
        <dbReference type="ARBA" id="ARBA00022833"/>
    </source>
</evidence>
<gene>
    <name evidence="19" type="ORF">KCU76_g15487</name>
</gene>
<dbReference type="Pfam" id="PF12254">
    <property type="entry name" value="DNA_pol_alpha_N"/>
    <property type="match status" value="1"/>
</dbReference>
<evidence type="ECO:0000256" key="12">
    <source>
        <dbReference type="RuleBase" id="RU000442"/>
    </source>
</evidence>
<dbReference type="GO" id="GO:0006272">
    <property type="term" value="P:leading strand elongation"/>
    <property type="evidence" value="ECO:0007669"/>
    <property type="project" value="TreeGrafter"/>
</dbReference>
<dbReference type="Gene3D" id="1.10.287.690">
    <property type="entry name" value="Helix hairpin bin"/>
    <property type="match status" value="1"/>
</dbReference>
<evidence type="ECO:0000256" key="3">
    <source>
        <dbReference type="ARBA" id="ARBA00022679"/>
    </source>
</evidence>
<feature type="non-terminal residue" evidence="19">
    <location>
        <position position="1638"/>
    </location>
</feature>
<keyword evidence="7" id="KW-0863">Zinc-finger</keyword>
<comment type="similarity">
    <text evidence="2 12">Belongs to the DNA polymerase type-B family.</text>
</comment>
<evidence type="ECO:0000256" key="13">
    <source>
        <dbReference type="SAM" id="Coils"/>
    </source>
</evidence>
<dbReference type="Gene3D" id="3.30.420.10">
    <property type="entry name" value="Ribonuclease H-like superfamily/Ribonuclease H"/>
    <property type="match status" value="1"/>
</dbReference>
<name>A0A9P8E443_AURME</name>
<evidence type="ECO:0000256" key="6">
    <source>
        <dbReference type="ARBA" id="ARBA00022723"/>
    </source>
</evidence>
<dbReference type="GO" id="GO:0005658">
    <property type="term" value="C:alpha DNA polymerase:primase complex"/>
    <property type="evidence" value="ECO:0007669"/>
    <property type="project" value="TreeGrafter"/>
</dbReference>
<dbReference type="Proteomes" id="UP000779574">
    <property type="component" value="Unassembled WGS sequence"/>
</dbReference>
<dbReference type="GO" id="GO:0006281">
    <property type="term" value="P:DNA repair"/>
    <property type="evidence" value="ECO:0007669"/>
    <property type="project" value="UniProtKB-ARBA"/>
</dbReference>
<dbReference type="InterPro" id="IPR024647">
    <property type="entry name" value="DNA_pol_a_cat_su_N"/>
</dbReference>
<keyword evidence="3 12" id="KW-0808">Transferase</keyword>
<proteinExistence type="inferred from homology"/>
<feature type="domain" description="DNA-directed DNA polymerase family B exonuclease" evidence="16">
    <location>
        <begin position="471"/>
        <end position="718"/>
    </location>
</feature>
<dbReference type="Gene3D" id="6.10.10.100">
    <property type="match status" value="1"/>
</dbReference>
<dbReference type="Pfam" id="PF08996">
    <property type="entry name" value="zf-DNA_Pol"/>
    <property type="match status" value="1"/>
</dbReference>
<evidence type="ECO:0000259" key="16">
    <source>
        <dbReference type="Pfam" id="PF03104"/>
    </source>
</evidence>
<keyword evidence="11" id="KW-0539">Nucleus</keyword>
<feature type="region of interest" description="Disordered" evidence="14">
    <location>
        <begin position="56"/>
        <end position="135"/>
    </location>
</feature>
<dbReference type="InterPro" id="IPR042087">
    <property type="entry name" value="DNA_pol_B_thumb"/>
</dbReference>
<dbReference type="SUPFAM" id="SSF56672">
    <property type="entry name" value="DNA/RNA polymerases"/>
    <property type="match status" value="1"/>
</dbReference>
<evidence type="ECO:0000256" key="5">
    <source>
        <dbReference type="ARBA" id="ARBA00022705"/>
    </source>
</evidence>
<evidence type="ECO:0000256" key="11">
    <source>
        <dbReference type="ARBA" id="ARBA00023242"/>
    </source>
</evidence>
<dbReference type="InterPro" id="IPR036397">
    <property type="entry name" value="RNaseH_sf"/>
</dbReference>
<dbReference type="Pfam" id="PF00136">
    <property type="entry name" value="DNA_pol_B"/>
    <property type="match status" value="1"/>
</dbReference>
<dbReference type="Gene3D" id="1.10.132.60">
    <property type="entry name" value="DNA polymerase family B, C-terminal domain"/>
    <property type="match status" value="1"/>
</dbReference>
<dbReference type="EC" id="2.7.7.7" evidence="12"/>
<evidence type="ECO:0000256" key="1">
    <source>
        <dbReference type="ARBA" id="ARBA00004123"/>
    </source>
</evidence>
<comment type="subcellular location">
    <subcellularLocation>
        <location evidence="1">Nucleus</location>
    </subcellularLocation>
</comment>
<dbReference type="PRINTS" id="PR00106">
    <property type="entry name" value="DNAPOLB"/>
</dbReference>
<dbReference type="Gene3D" id="2.40.50.730">
    <property type="match status" value="1"/>
</dbReference>
<feature type="compositionally biased region" description="Basic and acidic residues" evidence="14">
    <location>
        <begin position="67"/>
        <end position="80"/>
    </location>
</feature>
<dbReference type="GO" id="GO:0003697">
    <property type="term" value="F:single-stranded DNA binding"/>
    <property type="evidence" value="ECO:0007669"/>
    <property type="project" value="TreeGrafter"/>
</dbReference>
<comment type="caution">
    <text evidence="19">The sequence shown here is derived from an EMBL/GenBank/DDBJ whole genome shotgun (WGS) entry which is preliminary data.</text>
</comment>
<dbReference type="Gene3D" id="3.30.70.2820">
    <property type="match status" value="1"/>
</dbReference>
<dbReference type="GO" id="GO:0000166">
    <property type="term" value="F:nucleotide binding"/>
    <property type="evidence" value="ECO:0007669"/>
    <property type="project" value="InterPro"/>
</dbReference>
<dbReference type="PANTHER" id="PTHR45861:SF1">
    <property type="entry name" value="DNA POLYMERASE ALPHA CATALYTIC SUBUNIT"/>
    <property type="match status" value="1"/>
</dbReference>
<accession>A0A9P8E443</accession>
<keyword evidence="8" id="KW-0862">Zinc</keyword>
<dbReference type="Gene3D" id="3.90.1600.10">
    <property type="entry name" value="Palm domain of DNA polymerase"/>
    <property type="match status" value="1"/>
</dbReference>
<evidence type="ECO:0000256" key="9">
    <source>
        <dbReference type="ARBA" id="ARBA00022932"/>
    </source>
</evidence>
<evidence type="ECO:0000256" key="4">
    <source>
        <dbReference type="ARBA" id="ARBA00022695"/>
    </source>
</evidence>
<evidence type="ECO:0000313" key="20">
    <source>
        <dbReference type="Proteomes" id="UP000779574"/>
    </source>
</evidence>
<organism evidence="19 20">
    <name type="scientific">Aureobasidium melanogenum</name>
    <name type="common">Aureobasidium pullulans var. melanogenum</name>
    <dbReference type="NCBI Taxonomy" id="46634"/>
    <lineage>
        <taxon>Eukaryota</taxon>
        <taxon>Fungi</taxon>
        <taxon>Dikarya</taxon>
        <taxon>Ascomycota</taxon>
        <taxon>Pezizomycotina</taxon>
        <taxon>Dothideomycetes</taxon>
        <taxon>Dothideomycetidae</taxon>
        <taxon>Dothideales</taxon>
        <taxon>Saccotheciaceae</taxon>
        <taxon>Aureobasidium</taxon>
    </lineage>
</organism>
<dbReference type="InterPro" id="IPR017964">
    <property type="entry name" value="DNA-dir_DNA_pol_B_CS"/>
</dbReference>
<dbReference type="InterPro" id="IPR006134">
    <property type="entry name" value="DNA-dir_DNA_pol_B_multi_dom"/>
</dbReference>
<evidence type="ECO:0000256" key="10">
    <source>
        <dbReference type="ARBA" id="ARBA00023125"/>
    </source>
</evidence>
<keyword evidence="4 12" id="KW-0548">Nucleotidyltransferase</keyword>
<comment type="catalytic activity">
    <reaction evidence="12">
        <text>DNA(n) + a 2'-deoxyribonucleoside 5'-triphosphate = DNA(n+1) + diphosphate</text>
        <dbReference type="Rhea" id="RHEA:22508"/>
        <dbReference type="Rhea" id="RHEA-COMP:17339"/>
        <dbReference type="Rhea" id="RHEA-COMP:17340"/>
        <dbReference type="ChEBI" id="CHEBI:33019"/>
        <dbReference type="ChEBI" id="CHEBI:61560"/>
        <dbReference type="ChEBI" id="CHEBI:173112"/>
        <dbReference type="EC" id="2.7.7.7"/>
    </reaction>
</comment>
<dbReference type="SMART" id="SM00486">
    <property type="entry name" value="POLBc"/>
    <property type="match status" value="1"/>
</dbReference>
<evidence type="ECO:0000256" key="2">
    <source>
        <dbReference type="ARBA" id="ARBA00005755"/>
    </source>
</evidence>
<reference evidence="19" key="2">
    <citation type="submission" date="2021-08" db="EMBL/GenBank/DDBJ databases">
        <authorList>
            <person name="Gostincar C."/>
            <person name="Sun X."/>
            <person name="Song Z."/>
            <person name="Gunde-Cimerman N."/>
        </authorList>
    </citation>
    <scope>NUCLEOTIDE SEQUENCE</scope>
    <source>
        <strain evidence="19">EXF-9911</strain>
    </source>
</reference>
<dbReference type="GO" id="GO:1902975">
    <property type="term" value="P:mitotic DNA replication initiation"/>
    <property type="evidence" value="ECO:0007669"/>
    <property type="project" value="InterPro"/>
</dbReference>
<keyword evidence="5 12" id="KW-0235">DNA replication</keyword>
<protein>
    <recommendedName>
        <fullName evidence="12">DNA polymerase</fullName>
        <ecNumber evidence="12">2.7.7.7</ecNumber>
    </recommendedName>
</protein>
<dbReference type="Gene3D" id="1.10.3200.20">
    <property type="entry name" value="DNA Polymerase alpha, zinc finger"/>
    <property type="match status" value="1"/>
</dbReference>
<dbReference type="InterPro" id="IPR012337">
    <property type="entry name" value="RNaseH-like_sf"/>
</dbReference>
<dbReference type="PROSITE" id="PS00116">
    <property type="entry name" value="DNA_POLYMERASE_B"/>
    <property type="match status" value="1"/>
</dbReference>
<dbReference type="CDD" id="cd05532">
    <property type="entry name" value="POLBc_alpha"/>
    <property type="match status" value="1"/>
</dbReference>
<dbReference type="GO" id="GO:0003887">
    <property type="term" value="F:DNA-directed DNA polymerase activity"/>
    <property type="evidence" value="ECO:0007669"/>
    <property type="project" value="UniProtKB-KW"/>
</dbReference>
<dbReference type="Pfam" id="PF03104">
    <property type="entry name" value="DNA_pol_B_exo1"/>
    <property type="match status" value="1"/>
</dbReference>
<keyword evidence="10 12" id="KW-0238">DNA-binding</keyword>
<dbReference type="PANTHER" id="PTHR45861">
    <property type="entry name" value="DNA POLYMERASE ALPHA CATALYTIC SUBUNIT"/>
    <property type="match status" value="1"/>
</dbReference>
<feature type="region of interest" description="Disordered" evidence="14">
    <location>
        <begin position="277"/>
        <end position="300"/>
    </location>
</feature>
<dbReference type="InterPro" id="IPR006133">
    <property type="entry name" value="DNA-dir_DNA_pol_B_exonuc"/>
</dbReference>
<dbReference type="FunFam" id="3.30.70.2820:FF:000001">
    <property type="entry name" value="DNA polymerase"/>
    <property type="match status" value="1"/>
</dbReference>
<evidence type="ECO:0000256" key="7">
    <source>
        <dbReference type="ARBA" id="ARBA00022771"/>
    </source>
</evidence>
<dbReference type="InterPro" id="IPR023211">
    <property type="entry name" value="DNA_pol_palm_dom_sf"/>
</dbReference>
<feature type="domain" description="Zinc finger DNA-directed DNA polymerase family B alpha" evidence="17">
    <location>
        <begin position="1267"/>
        <end position="1449"/>
    </location>
</feature>
<feature type="region of interest" description="Disordered" evidence="14">
    <location>
        <begin position="152"/>
        <end position="256"/>
    </location>
</feature>
<feature type="compositionally biased region" description="Basic and acidic residues" evidence="14">
    <location>
        <begin position="99"/>
        <end position="111"/>
    </location>
</feature>
<keyword evidence="13" id="KW-0175">Coiled coil</keyword>
<dbReference type="SUPFAM" id="SSF53098">
    <property type="entry name" value="Ribonuclease H-like"/>
    <property type="match status" value="1"/>
</dbReference>
<keyword evidence="6" id="KW-0479">Metal-binding</keyword>
<dbReference type="CDD" id="cd05776">
    <property type="entry name" value="DNA_polB_alpha_exo"/>
    <property type="match status" value="1"/>
</dbReference>